<evidence type="ECO:0000313" key="2">
    <source>
        <dbReference type="EMBL" id="MCG7507774.1"/>
    </source>
</evidence>
<name>A0ABS9QJZ9_9HYPH</name>
<sequence length="101" mass="10890">MTMKLRTDVPPTLRLYIAGDGPAMQAALECREKLLEFSDQKIDIAVIDILATPQAAQSAGVLATPTLSDDTRSPPRRLVGDLSALDRIVEHFDLQGTGTIS</sequence>
<dbReference type="PANTHER" id="PTHR41709:SF2">
    <property type="entry name" value="CIRCADIAN CLOCK PROTEIN KAIB2"/>
    <property type="match status" value="1"/>
</dbReference>
<dbReference type="SUPFAM" id="SSF52833">
    <property type="entry name" value="Thioredoxin-like"/>
    <property type="match status" value="1"/>
</dbReference>
<reference evidence="2 3" key="1">
    <citation type="submission" date="2022-02" db="EMBL/GenBank/DDBJ databases">
        <title>Draft genome sequence of Mezorhizobium retamae strain IRAMC:0171 isolated from Retama raetam nodules.</title>
        <authorList>
            <person name="Bengaied R."/>
            <person name="Sbissi I."/>
            <person name="Huber K."/>
            <person name="Ghodbane F."/>
            <person name="Nouioui I."/>
            <person name="Tarhouni M."/>
            <person name="Gtari M."/>
        </authorList>
    </citation>
    <scope>NUCLEOTIDE SEQUENCE [LARGE SCALE GENOMIC DNA]</scope>
    <source>
        <strain evidence="2 3">IRAMC:0171</strain>
    </source>
</reference>
<keyword evidence="3" id="KW-1185">Reference proteome</keyword>
<accession>A0ABS9QJZ9</accession>
<organism evidence="2 3">
    <name type="scientific">Mesorhizobium retamae</name>
    <dbReference type="NCBI Taxonomy" id="2912854"/>
    <lineage>
        <taxon>Bacteria</taxon>
        <taxon>Pseudomonadati</taxon>
        <taxon>Pseudomonadota</taxon>
        <taxon>Alphaproteobacteria</taxon>
        <taxon>Hyphomicrobiales</taxon>
        <taxon>Phyllobacteriaceae</taxon>
        <taxon>Mesorhizobium</taxon>
    </lineage>
</organism>
<evidence type="ECO:0000313" key="3">
    <source>
        <dbReference type="Proteomes" id="UP001201701"/>
    </source>
</evidence>
<dbReference type="Pfam" id="PF07689">
    <property type="entry name" value="KaiB"/>
    <property type="match status" value="1"/>
</dbReference>
<dbReference type="EMBL" id="JAKREW010000029">
    <property type="protein sequence ID" value="MCG7507774.1"/>
    <property type="molecule type" value="Genomic_DNA"/>
</dbReference>
<evidence type="ECO:0000259" key="1">
    <source>
        <dbReference type="SMART" id="SM01248"/>
    </source>
</evidence>
<comment type="caution">
    <text evidence="2">The sequence shown here is derived from an EMBL/GenBank/DDBJ whole genome shotgun (WGS) entry which is preliminary data.</text>
</comment>
<dbReference type="Proteomes" id="UP001201701">
    <property type="component" value="Unassembled WGS sequence"/>
</dbReference>
<gene>
    <name evidence="2" type="ORF">L4923_22300</name>
</gene>
<proteinExistence type="predicted"/>
<dbReference type="InterPro" id="IPR039022">
    <property type="entry name" value="KaiB-like"/>
</dbReference>
<feature type="domain" description="KaiB" evidence="1">
    <location>
        <begin position="14"/>
        <end position="94"/>
    </location>
</feature>
<protein>
    <recommendedName>
        <fullName evidence="1">KaiB domain-containing protein</fullName>
    </recommendedName>
</protein>
<dbReference type="PANTHER" id="PTHR41709">
    <property type="entry name" value="KAIB-LIKE PROTEIN 1"/>
    <property type="match status" value="1"/>
</dbReference>
<dbReference type="InterPro" id="IPR036249">
    <property type="entry name" value="Thioredoxin-like_sf"/>
</dbReference>
<dbReference type="SMART" id="SM01248">
    <property type="entry name" value="KaiB"/>
    <property type="match status" value="1"/>
</dbReference>
<dbReference type="InterPro" id="IPR011649">
    <property type="entry name" value="KaiB_domain"/>
</dbReference>
<dbReference type="Gene3D" id="3.40.30.10">
    <property type="entry name" value="Glutaredoxin"/>
    <property type="match status" value="1"/>
</dbReference>
<dbReference type="RefSeq" id="WP_239369268.1">
    <property type="nucleotide sequence ID" value="NZ_JAKREW010000029.1"/>
</dbReference>